<comment type="function">
    <text evidence="9">Catalyzes the reversible hydration of carbon dioxide to form bicarbonate.</text>
</comment>
<evidence type="ECO:0000256" key="1">
    <source>
        <dbReference type="ARBA" id="ARBA00004141"/>
    </source>
</evidence>
<dbReference type="PROSITE" id="PS00705">
    <property type="entry name" value="PROK_CO2_ANHYDRASE_2"/>
    <property type="match status" value="1"/>
</dbReference>
<comment type="caution">
    <text evidence="13">The sequence shown here is derived from an EMBL/GenBank/DDBJ whole genome shotgun (WGS) entry which is preliminary data.</text>
</comment>
<feature type="transmembrane region" description="Helical" evidence="11">
    <location>
        <begin position="79"/>
        <end position="101"/>
    </location>
</feature>
<keyword evidence="7 11" id="KW-0472">Membrane</keyword>
<feature type="transmembrane region" description="Helical" evidence="11">
    <location>
        <begin position="113"/>
        <end position="134"/>
    </location>
</feature>
<dbReference type="SMART" id="SM00947">
    <property type="entry name" value="Pro_CA"/>
    <property type="match status" value="1"/>
</dbReference>
<keyword evidence="4 11" id="KW-0812">Transmembrane</keyword>
<dbReference type="Gene3D" id="3.40.1050.10">
    <property type="entry name" value="Carbonic anhydrase"/>
    <property type="match status" value="1"/>
</dbReference>
<keyword evidence="14" id="KW-1185">Reference proteome</keyword>
<dbReference type="RefSeq" id="WP_173124185.1">
    <property type="nucleotide sequence ID" value="NZ_CBCSGW010000008.1"/>
</dbReference>
<name>A0ABX2EWN5_9PSEU</name>
<dbReference type="SUPFAM" id="SSF53056">
    <property type="entry name" value="beta-carbonic anhydrase, cab"/>
    <property type="match status" value="1"/>
</dbReference>
<comment type="similarity">
    <text evidence="2">Belongs to the beta-class carbonic anhydrase family.</text>
</comment>
<dbReference type="InterPro" id="IPR001902">
    <property type="entry name" value="SLC26A/SulP_fam"/>
</dbReference>
<comment type="subcellular location">
    <subcellularLocation>
        <location evidence="1">Membrane</location>
        <topology evidence="1">Multi-pass membrane protein</topology>
    </subcellularLocation>
</comment>
<dbReference type="EC" id="4.2.1.1" evidence="3"/>
<evidence type="ECO:0000256" key="11">
    <source>
        <dbReference type="SAM" id="Phobius"/>
    </source>
</evidence>
<proteinExistence type="inferred from homology"/>
<evidence type="ECO:0000313" key="14">
    <source>
        <dbReference type="Proteomes" id="UP000763557"/>
    </source>
</evidence>
<keyword evidence="8" id="KW-0456">Lyase</keyword>
<evidence type="ECO:0000256" key="2">
    <source>
        <dbReference type="ARBA" id="ARBA00006217"/>
    </source>
</evidence>
<keyword evidence="6 11" id="KW-1133">Transmembrane helix</keyword>
<accession>A0ABX2EWN5</accession>
<dbReference type="InterPro" id="IPR036874">
    <property type="entry name" value="Carbonic_anhydrase_sf"/>
</dbReference>
<evidence type="ECO:0000256" key="6">
    <source>
        <dbReference type="ARBA" id="ARBA00022989"/>
    </source>
</evidence>
<feature type="transmembrane region" description="Helical" evidence="11">
    <location>
        <begin position="154"/>
        <end position="173"/>
    </location>
</feature>
<feature type="transmembrane region" description="Helical" evidence="11">
    <location>
        <begin position="185"/>
        <end position="206"/>
    </location>
</feature>
<feature type="domain" description="SLC26A/SulP transporter" evidence="12">
    <location>
        <begin position="8"/>
        <end position="353"/>
    </location>
</feature>
<feature type="transmembrane region" description="Helical" evidence="11">
    <location>
        <begin position="310"/>
        <end position="338"/>
    </location>
</feature>
<evidence type="ECO:0000256" key="10">
    <source>
        <dbReference type="ARBA" id="ARBA00048348"/>
    </source>
</evidence>
<organism evidence="13 14">
    <name type="scientific">Kibdelosporangium persicum</name>
    <dbReference type="NCBI Taxonomy" id="2698649"/>
    <lineage>
        <taxon>Bacteria</taxon>
        <taxon>Bacillati</taxon>
        <taxon>Actinomycetota</taxon>
        <taxon>Actinomycetes</taxon>
        <taxon>Pseudonocardiales</taxon>
        <taxon>Pseudonocardiaceae</taxon>
        <taxon>Kibdelosporangium</taxon>
    </lineage>
</organism>
<protein>
    <recommendedName>
        <fullName evidence="3">carbonic anhydrase</fullName>
        <ecNumber evidence="3">4.2.1.1</ecNumber>
    </recommendedName>
</protein>
<evidence type="ECO:0000256" key="3">
    <source>
        <dbReference type="ARBA" id="ARBA00012925"/>
    </source>
</evidence>
<reference evidence="13 14" key="1">
    <citation type="submission" date="2020-01" db="EMBL/GenBank/DDBJ databases">
        <title>Kibdelosporangium persica a novel Actinomycetes from a hot desert in Iran.</title>
        <authorList>
            <person name="Safaei N."/>
            <person name="Zaburannyi N."/>
            <person name="Mueller R."/>
            <person name="Wink J."/>
        </authorList>
    </citation>
    <scope>NUCLEOTIDE SEQUENCE [LARGE SCALE GENOMIC DNA]</scope>
    <source>
        <strain evidence="13 14">4NS15</strain>
    </source>
</reference>
<comment type="catalytic activity">
    <reaction evidence="10">
        <text>hydrogencarbonate + H(+) = CO2 + H2O</text>
        <dbReference type="Rhea" id="RHEA:10748"/>
        <dbReference type="ChEBI" id="CHEBI:15377"/>
        <dbReference type="ChEBI" id="CHEBI:15378"/>
        <dbReference type="ChEBI" id="CHEBI:16526"/>
        <dbReference type="ChEBI" id="CHEBI:17544"/>
        <dbReference type="EC" id="4.2.1.1"/>
    </reaction>
</comment>
<dbReference type="InterPro" id="IPR011547">
    <property type="entry name" value="SLC26A/SulP_dom"/>
</dbReference>
<feature type="transmembrane region" description="Helical" evidence="11">
    <location>
        <begin position="358"/>
        <end position="389"/>
    </location>
</feature>
<keyword evidence="5" id="KW-0862">Zinc</keyword>
<dbReference type="InterPro" id="IPR015892">
    <property type="entry name" value="Carbonic_anhydrase_CS"/>
</dbReference>
<feature type="transmembrane region" description="Helical" evidence="11">
    <location>
        <begin position="226"/>
        <end position="251"/>
    </location>
</feature>
<evidence type="ECO:0000256" key="8">
    <source>
        <dbReference type="ARBA" id="ARBA00023239"/>
    </source>
</evidence>
<dbReference type="InterPro" id="IPR001765">
    <property type="entry name" value="Carbonic_anhydrase"/>
</dbReference>
<evidence type="ECO:0000256" key="5">
    <source>
        <dbReference type="ARBA" id="ARBA00022833"/>
    </source>
</evidence>
<dbReference type="EMBL" id="JAAATY010000001">
    <property type="protein sequence ID" value="NRN63461.1"/>
    <property type="molecule type" value="Genomic_DNA"/>
</dbReference>
<gene>
    <name evidence="13" type="ORF">GC106_6620</name>
</gene>
<dbReference type="Pfam" id="PF00916">
    <property type="entry name" value="Sulfate_transp"/>
    <property type="match status" value="1"/>
</dbReference>
<sequence>MSRVSTVLKHDLPASFVVFLISIPLSLGIAAASGAPLIAGLVAAVVGGVVVGSLGGSALQVSGPAAGMIVIVAGLIDQFGWAATAAITVAAGVVQILLGITKVGRLALSLSPAVVHGMLSGIGVTIVVGQLHVVLGGTADGNILTNLVQLPARVPVWGALLIGVITILTMVLWPKIPRSGMVPAPLVAVTVATGVAIVTQLDIATVHLPDNPLDGLALPQMPGGGAFAIGLAVVTVALVASVESLLSAVAVDKMHNGPRADLDRELVGQGAANAVSGALGGLPVTGVIVRSSTNVAAGARTRASAILHGVWIALFVLFLAQVLQLIPMAALAGVLIVIGARLVHAGHLKDLRLHGELAVYAVTVLGVIVLGLLEGVALGVAVAVVRALYRLAHTSVRVREGEDHWCVDVGGSLVFVGVGKLVRELRRIPDGGKVVLQLDIDFIDHAAFEAIDGWRGGYESRGGHVEVLEKNTWYGRARDGKPGLRKTIPWVGRWTDWERRTFRMPEPREPVLDGALEFERMASHLVRPCLAELARQGQRPEQLFITCADSRVLPNLIMSSGPGEQFCVRNVGNLVPVHLESEEDSSVGAAIEFAVDVLNVPTIVVCGHSHCGAMKALLGNTAEPGTRLRSWLRNAASSLARVDGTDDVDLLAAANVAQQLDNLRTYPTVRKAEDQGRLRLVGMYFDLTEARVYLVDPDDYRLVQLESQH</sequence>
<evidence type="ECO:0000259" key="12">
    <source>
        <dbReference type="Pfam" id="PF00916"/>
    </source>
</evidence>
<evidence type="ECO:0000256" key="7">
    <source>
        <dbReference type="ARBA" id="ARBA00023136"/>
    </source>
</evidence>
<dbReference type="PROSITE" id="PS00704">
    <property type="entry name" value="PROK_CO2_ANHYDRASE_1"/>
    <property type="match status" value="1"/>
</dbReference>
<feature type="transmembrane region" description="Helical" evidence="11">
    <location>
        <begin position="12"/>
        <end position="30"/>
    </location>
</feature>
<dbReference type="Pfam" id="PF00484">
    <property type="entry name" value="Pro_CA"/>
    <property type="match status" value="1"/>
</dbReference>
<dbReference type="Proteomes" id="UP000763557">
    <property type="component" value="Unassembled WGS sequence"/>
</dbReference>
<evidence type="ECO:0000313" key="13">
    <source>
        <dbReference type="EMBL" id="NRN63461.1"/>
    </source>
</evidence>
<dbReference type="PANTHER" id="PTHR11814">
    <property type="entry name" value="SULFATE TRANSPORTER"/>
    <property type="match status" value="1"/>
</dbReference>
<evidence type="ECO:0000256" key="9">
    <source>
        <dbReference type="ARBA" id="ARBA00024993"/>
    </source>
</evidence>
<feature type="transmembrane region" description="Helical" evidence="11">
    <location>
        <begin position="37"/>
        <end position="59"/>
    </location>
</feature>
<evidence type="ECO:0000256" key="4">
    <source>
        <dbReference type="ARBA" id="ARBA00022692"/>
    </source>
</evidence>